<name>A0A0F9JHA6_9ZZZZ</name>
<reference evidence="1" key="1">
    <citation type="journal article" date="2015" name="Nature">
        <title>Complex archaea that bridge the gap between prokaryotes and eukaryotes.</title>
        <authorList>
            <person name="Spang A."/>
            <person name="Saw J.H."/>
            <person name="Jorgensen S.L."/>
            <person name="Zaremba-Niedzwiedzka K."/>
            <person name="Martijn J."/>
            <person name="Lind A.E."/>
            <person name="van Eijk R."/>
            <person name="Schleper C."/>
            <person name="Guy L."/>
            <person name="Ettema T.J."/>
        </authorList>
    </citation>
    <scope>NUCLEOTIDE SEQUENCE</scope>
</reference>
<dbReference type="EMBL" id="LAZR01017940">
    <property type="protein sequence ID" value="KKL98367.1"/>
    <property type="molecule type" value="Genomic_DNA"/>
</dbReference>
<accession>A0A0F9JHA6</accession>
<comment type="caution">
    <text evidence="1">The sequence shown here is derived from an EMBL/GenBank/DDBJ whole genome shotgun (WGS) entry which is preliminary data.</text>
</comment>
<protein>
    <submittedName>
        <fullName evidence="1">Uncharacterized protein</fullName>
    </submittedName>
</protein>
<proteinExistence type="predicted"/>
<dbReference type="AlphaFoldDB" id="A0A0F9JHA6"/>
<feature type="non-terminal residue" evidence="1">
    <location>
        <position position="1"/>
    </location>
</feature>
<evidence type="ECO:0000313" key="1">
    <source>
        <dbReference type="EMBL" id="KKL98367.1"/>
    </source>
</evidence>
<gene>
    <name evidence="1" type="ORF">LCGC14_1825100</name>
</gene>
<sequence length="369" mass="41957">LSPIISEFTMAVSSSCPETHRVEGNEIEIYTTGTTYPQFIGEIIKSDFIKDSETYNLLIRDNLYKLKEKLITKDNLEALIQAGIGIEYWASEQLVIHTSVQAIFLIEQMFSDCGLSFNYAANYKDRPVTTIDGNAVQIEHLRLDEGMLWHINQSVAVGVIAGNKYDSNRITYWDFISTFMGIFMSPATGNSFLFLSQSGTAKEYRIERKPSFNSITDNNVYSYVEGRIKGNNLGWHTKHLFDDDRNHYKGYDPFPTPSSEEFELNREEYFSGGEAGNNFSVYKSLVFMFHKHWAAGDQIIWGSTTDNGAYVDGHCITADEMIISKQNAKSDDWTVKNRRRVNALRVDDQKKCNLNVGTQSLITSHEVIV</sequence>
<organism evidence="1">
    <name type="scientific">marine sediment metagenome</name>
    <dbReference type="NCBI Taxonomy" id="412755"/>
    <lineage>
        <taxon>unclassified sequences</taxon>
        <taxon>metagenomes</taxon>
        <taxon>ecological metagenomes</taxon>
    </lineage>
</organism>